<proteinExistence type="predicted"/>
<name>A0A6J8DUB3_MYTCO</name>
<reference evidence="1 2" key="1">
    <citation type="submission" date="2020-06" db="EMBL/GenBank/DDBJ databases">
        <authorList>
            <person name="Li R."/>
            <person name="Bekaert M."/>
        </authorList>
    </citation>
    <scope>NUCLEOTIDE SEQUENCE [LARGE SCALE GENOMIC DNA]</scope>
    <source>
        <strain evidence="2">wild</strain>
    </source>
</reference>
<organism evidence="1 2">
    <name type="scientific">Mytilus coruscus</name>
    <name type="common">Sea mussel</name>
    <dbReference type="NCBI Taxonomy" id="42192"/>
    <lineage>
        <taxon>Eukaryota</taxon>
        <taxon>Metazoa</taxon>
        <taxon>Spiralia</taxon>
        <taxon>Lophotrochozoa</taxon>
        <taxon>Mollusca</taxon>
        <taxon>Bivalvia</taxon>
        <taxon>Autobranchia</taxon>
        <taxon>Pteriomorphia</taxon>
        <taxon>Mytilida</taxon>
        <taxon>Mytiloidea</taxon>
        <taxon>Mytilidae</taxon>
        <taxon>Mytilinae</taxon>
        <taxon>Mytilus</taxon>
    </lineage>
</organism>
<sequence length="456" mass="52833">METRNVELETVSIELYRYMCNVLVGSEKIVRYRRLFYKLFDDTFNKSLEIETISSGSKSEGLDLPGSDFDVMILLKKFKVFECADNMHDIGCTLTLDTNNAHSGFALLKFPESVASLFSEFFTKTDNGYFLSSCKWKDFYKVKPRLFGELSSIHGPSIYAGGRDVDLVSCLQCFTWPIAAKHWLLRNRSSRWPSQELMENITELGVLLVPHCNGDPQCRRAKRSHNKCTYIRYRLILSRLLINTYSDAASGWLLLAAFFYNHQEYYKMFPLLDLVTAVLSIDRFCLSIYEKANFVHTINRKRLSASCSFLKRLRQEVMKDVPYIHDTKKSFLDHKNLAFTEIGASLPCYSSIMLHYFSFLAHHELGNNSQAEFQLRMLQRTVYQTVYGSPHSCVNAYYYLRKALIVFKDLVGLYMTSKIFVEIMKQSQEYKTFLEDVSSFNDATALLARTKQEIYG</sequence>
<protein>
    <recommendedName>
        <fullName evidence="3">Mab-21-like HhH/H2TH-like domain-containing protein</fullName>
    </recommendedName>
</protein>
<accession>A0A6J8DUB3</accession>
<evidence type="ECO:0008006" key="3">
    <source>
        <dbReference type="Google" id="ProtNLM"/>
    </source>
</evidence>
<dbReference type="AlphaFoldDB" id="A0A6J8DUB3"/>
<evidence type="ECO:0000313" key="2">
    <source>
        <dbReference type="Proteomes" id="UP000507470"/>
    </source>
</evidence>
<evidence type="ECO:0000313" key="1">
    <source>
        <dbReference type="EMBL" id="CAC5411071.1"/>
    </source>
</evidence>
<dbReference type="Proteomes" id="UP000507470">
    <property type="component" value="Unassembled WGS sequence"/>
</dbReference>
<gene>
    <name evidence="1" type="ORF">MCOR_44203</name>
</gene>
<keyword evidence="2" id="KW-1185">Reference proteome</keyword>
<dbReference type="OrthoDB" id="6151876at2759"/>
<dbReference type="EMBL" id="CACVKT020007820">
    <property type="protein sequence ID" value="CAC5411071.1"/>
    <property type="molecule type" value="Genomic_DNA"/>
</dbReference>